<dbReference type="EMBL" id="MN625250">
    <property type="protein sequence ID" value="QJT73735.1"/>
    <property type="molecule type" value="Genomic_RNA"/>
</dbReference>
<organism evidence="1 2">
    <name type="scientific">Botrytis cinerea alpha-like virus 1</name>
    <dbReference type="NCBI Taxonomy" id="2735873"/>
    <lineage>
        <taxon>Viruses</taxon>
        <taxon>Riboviria</taxon>
        <taxon>Orthornavirae</taxon>
        <taxon>Kitrinoviricota</taxon>
        <taxon>Alsuviricetes</taxon>
        <taxon>Hepelivirales</taxon>
        <taxon>Mycoalphaviridae</taxon>
        <taxon>Betasclernavirus</taxon>
        <taxon>Betasclernavirus botrytidis</taxon>
    </lineage>
</organism>
<accession>A0A858YAV3</accession>
<reference evidence="1 2" key="1">
    <citation type="journal article" date="2021" name="MBio">
        <title>Novel Mycoviruses Discovered in the Mycovirome of a Necrotrophic Fungus.</title>
        <authorList>
            <person name="Ruiz-Padilla A."/>
            <person name="Rodriguez-Romero J."/>
            <person name="Gomez-Cid I."/>
            <person name="Pacifico D."/>
            <person name="Ayllon M.A."/>
        </authorList>
    </citation>
    <scope>NUCLEOTIDE SEQUENCE [LARGE SCALE GENOMIC DNA]</scope>
    <source>
        <strain evidence="1">BCI2_12</strain>
    </source>
</reference>
<protein>
    <submittedName>
        <fullName evidence="1">CP</fullName>
    </submittedName>
</protein>
<sequence length="230" mass="25518">MEFLAQFGLGIDIDFSTVNLHVGGRAIENDEIDTVASEPSADLVNDDVKAVEISPVGKGVVNDNSQGGDDDLTVKTESNKNVKMLENDKILDVDSKSEQNDVVNNKLSLDVNVSPVSMNESIPRTPETALSELVYGGNMFSPNFISVAKGHYVEIDKEARNILNLLLHRTNGASTRLAQIMCSEDVVILKDKITKFNKTKMLMYPGVHKLDLNSMHSKEIYYFYLSRTEF</sequence>
<proteinExistence type="predicted"/>
<evidence type="ECO:0000313" key="1">
    <source>
        <dbReference type="EMBL" id="QJT73735.1"/>
    </source>
</evidence>
<dbReference type="Proteomes" id="UP001228005">
    <property type="component" value="Segment"/>
</dbReference>
<evidence type="ECO:0000313" key="2">
    <source>
        <dbReference type="Proteomes" id="UP001228005"/>
    </source>
</evidence>
<name>A0A858YAV3_9VIRU</name>
<keyword evidence="2" id="KW-1185">Reference proteome</keyword>